<name>A0A0N0IYA0_CHRID</name>
<dbReference type="AlphaFoldDB" id="A0A0N0IYA0"/>
<sequence>MFKIAITEISNLKNQKMKKIILFAAFGVAGLTNAKTGDVKVPTGLTNMKTYDVKVSEETKKEVSNTTPFQLCGVSVTYYDGDGNISGYDLITSDQSSLENCQM</sequence>
<dbReference type="PATRIC" id="fig|253.9.peg.569"/>
<evidence type="ECO:0000313" key="2">
    <source>
        <dbReference type="Proteomes" id="UP000037953"/>
    </source>
</evidence>
<reference evidence="2" key="2">
    <citation type="submission" date="2015-09" db="EMBL/GenBank/DDBJ databases">
        <title>Draft genome sequence of a multidrug-resistant Chryseobacterium indologenes isolate from Malaysia.</title>
        <authorList>
            <person name="Yu C.Y."/>
            <person name="Ang G.Y."/>
            <person name="Chan K.-G."/>
        </authorList>
    </citation>
    <scope>NUCLEOTIDE SEQUENCE [LARGE SCALE GENOMIC DNA]</scope>
    <source>
        <strain evidence="2">CI_885</strain>
    </source>
</reference>
<dbReference type="EMBL" id="LJOD01000001">
    <property type="protein sequence ID" value="KPE52912.1"/>
    <property type="molecule type" value="Genomic_DNA"/>
</dbReference>
<evidence type="ECO:0008006" key="3">
    <source>
        <dbReference type="Google" id="ProtNLM"/>
    </source>
</evidence>
<comment type="caution">
    <text evidence="1">The sequence shown here is derived from an EMBL/GenBank/DDBJ whole genome shotgun (WGS) entry which is preliminary data.</text>
</comment>
<proteinExistence type="predicted"/>
<organism evidence="1 2">
    <name type="scientific">Chryseobacterium indologenes</name>
    <name type="common">Flavobacterium indologenes</name>
    <dbReference type="NCBI Taxonomy" id="253"/>
    <lineage>
        <taxon>Bacteria</taxon>
        <taxon>Pseudomonadati</taxon>
        <taxon>Bacteroidota</taxon>
        <taxon>Flavobacteriia</taxon>
        <taxon>Flavobacteriales</taxon>
        <taxon>Weeksellaceae</taxon>
        <taxon>Chryseobacterium group</taxon>
        <taxon>Chryseobacterium</taxon>
    </lineage>
</organism>
<protein>
    <recommendedName>
        <fullName evidence="3">DUF2790 domain-containing protein</fullName>
    </recommendedName>
</protein>
<evidence type="ECO:0000313" key="1">
    <source>
        <dbReference type="EMBL" id="KPE52912.1"/>
    </source>
</evidence>
<reference evidence="1 2" key="1">
    <citation type="journal article" date="2015" name="Genom Data">
        <title>Draft genome sequence of a multidrug-resistant Chryseobacterium indologenes isolate from Malaysia.</title>
        <authorList>
            <person name="Yu C.Y."/>
            <person name="Ang G.Y."/>
            <person name="Cheng H.J."/>
            <person name="Cheong Y.M."/>
            <person name="Yin W.F."/>
            <person name="Chan K.G."/>
        </authorList>
    </citation>
    <scope>NUCLEOTIDE SEQUENCE [LARGE SCALE GENOMIC DNA]</scope>
    <source>
        <strain evidence="1 2">CI_885</strain>
    </source>
</reference>
<dbReference type="Proteomes" id="UP000037953">
    <property type="component" value="Unassembled WGS sequence"/>
</dbReference>
<gene>
    <name evidence="1" type="ORF">AOB46_02680</name>
</gene>
<accession>A0A0N0IYA0</accession>